<dbReference type="EMBL" id="LR797204">
    <property type="protein sequence ID" value="CAB4194347.1"/>
    <property type="molecule type" value="Genomic_DNA"/>
</dbReference>
<evidence type="ECO:0000313" key="6">
    <source>
        <dbReference type="EMBL" id="CAB4194347.1"/>
    </source>
</evidence>
<protein>
    <submittedName>
        <fullName evidence="1">MPP_superfamily domain containing protein</fullName>
    </submittedName>
</protein>
<reference evidence="1" key="1">
    <citation type="submission" date="2020-04" db="EMBL/GenBank/DDBJ databases">
        <authorList>
            <person name="Chiriac C."/>
            <person name="Salcher M."/>
            <person name="Ghai R."/>
            <person name="Kavagutti S V."/>
        </authorList>
    </citation>
    <scope>NUCLEOTIDE SEQUENCE</scope>
</reference>
<accession>A0A6J5MGY9</accession>
<dbReference type="EMBL" id="LR798426">
    <property type="protein sequence ID" value="CAB5231091.1"/>
    <property type="molecule type" value="Genomic_DNA"/>
</dbReference>
<proteinExistence type="predicted"/>
<dbReference type="EMBL" id="LR796987">
    <property type="protein sequence ID" value="CAB4180180.1"/>
    <property type="molecule type" value="Genomic_DNA"/>
</dbReference>
<sequence length="251" mass="28201">MRMTIKRYAIISDLQVPFHDLKATANIAAFIKKWKPDEVLCVGDELDLPMLGKFNRGKPQEYVDTLGRDRDTCVEVLWSLGVTQLVRSNHQARLYDSISSRLPALLGLPELEYENFLRLDEIGVKFHRKPYEINKNWIMVHGDQQAIKPQGGLTALEAARRHGKSVVCGHTHRQGISAFTEASGGKLGRTLWGFEVGHLTAEGSKGMAYTSGTQNWQKGFGIMYVERDRVTPVTVPVERDGSFVVEGKRYG</sequence>
<evidence type="ECO:0000313" key="5">
    <source>
        <dbReference type="EMBL" id="CAB4189849.1"/>
    </source>
</evidence>
<evidence type="ECO:0000313" key="8">
    <source>
        <dbReference type="EMBL" id="CAB5231091.1"/>
    </source>
</evidence>
<evidence type="ECO:0000313" key="4">
    <source>
        <dbReference type="EMBL" id="CAB4185902.1"/>
    </source>
</evidence>
<dbReference type="Gene3D" id="3.60.21.10">
    <property type="match status" value="1"/>
</dbReference>
<organism evidence="1">
    <name type="scientific">uncultured Caudovirales phage</name>
    <dbReference type="NCBI Taxonomy" id="2100421"/>
    <lineage>
        <taxon>Viruses</taxon>
        <taxon>Duplodnaviria</taxon>
        <taxon>Heunggongvirae</taxon>
        <taxon>Uroviricota</taxon>
        <taxon>Caudoviricetes</taxon>
        <taxon>Peduoviridae</taxon>
        <taxon>Maltschvirus</taxon>
        <taxon>Maltschvirus maltsch</taxon>
    </lineage>
</organism>
<dbReference type="EMBL" id="LR796452">
    <property type="protein sequence ID" value="CAB4145401.1"/>
    <property type="molecule type" value="Genomic_DNA"/>
</dbReference>
<gene>
    <name evidence="3" type="ORF">UFOVP1039_10</name>
    <name evidence="4" type="ORF">UFOVP1141_4</name>
    <name evidence="5" type="ORF">UFOVP1203_22</name>
    <name evidence="6" type="ORF">UFOVP1259_23</name>
    <name evidence="7" type="ORF">UFOVP1501_20</name>
    <name evidence="8" type="ORF">UFOVP1589_22</name>
    <name evidence="1" type="ORF">UFOVP479_17</name>
    <name evidence="2" type="ORF">UFOVP977_18</name>
</gene>
<name>A0A6J5MGY9_9CAUD</name>
<evidence type="ECO:0000313" key="2">
    <source>
        <dbReference type="EMBL" id="CAB4176141.1"/>
    </source>
</evidence>
<evidence type="ECO:0000313" key="1">
    <source>
        <dbReference type="EMBL" id="CAB4145401.1"/>
    </source>
</evidence>
<evidence type="ECO:0000313" key="3">
    <source>
        <dbReference type="EMBL" id="CAB4180180.1"/>
    </source>
</evidence>
<dbReference type="EMBL" id="LR797448">
    <property type="protein sequence ID" value="CAB4217258.1"/>
    <property type="molecule type" value="Genomic_DNA"/>
</dbReference>
<dbReference type="EMBL" id="LR797082">
    <property type="protein sequence ID" value="CAB4185902.1"/>
    <property type="molecule type" value="Genomic_DNA"/>
</dbReference>
<dbReference type="SUPFAM" id="SSF56300">
    <property type="entry name" value="Metallo-dependent phosphatases"/>
    <property type="match status" value="1"/>
</dbReference>
<dbReference type="InterPro" id="IPR029052">
    <property type="entry name" value="Metallo-depent_PP-like"/>
</dbReference>
<dbReference type="EMBL" id="LR797143">
    <property type="protein sequence ID" value="CAB4189849.1"/>
    <property type="molecule type" value="Genomic_DNA"/>
</dbReference>
<evidence type="ECO:0000313" key="7">
    <source>
        <dbReference type="EMBL" id="CAB4217258.1"/>
    </source>
</evidence>
<dbReference type="EMBL" id="LR796932">
    <property type="protein sequence ID" value="CAB4176141.1"/>
    <property type="molecule type" value="Genomic_DNA"/>
</dbReference>